<proteinExistence type="predicted"/>
<dbReference type="OrthoDB" id="8175892at2"/>
<accession>A0A0H3G6M4</accession>
<dbReference type="KEGG" id="zmm:Zmob_0928"/>
<dbReference type="HOGENOM" id="CLU_043375_0_0_5"/>
<dbReference type="eggNOG" id="ENOG50308VJ">
    <property type="taxonomic scope" value="Bacteria"/>
</dbReference>
<organism evidence="1 2">
    <name type="scientific">Zymomonas mobilis subsp. mobilis (strain ATCC 10988 / DSM 424 / LMG 404 / NCIMB 8938 / NRRL B-806 / ZM1)</name>
    <dbReference type="NCBI Taxonomy" id="555217"/>
    <lineage>
        <taxon>Bacteria</taxon>
        <taxon>Pseudomonadati</taxon>
        <taxon>Pseudomonadota</taxon>
        <taxon>Alphaproteobacteria</taxon>
        <taxon>Sphingomonadales</taxon>
        <taxon>Zymomonadaceae</taxon>
        <taxon>Zymomonas</taxon>
    </lineage>
</organism>
<dbReference type="AlphaFoldDB" id="A0A0H3G6M4"/>
<evidence type="ECO:0000313" key="2">
    <source>
        <dbReference type="Proteomes" id="UP000001494"/>
    </source>
</evidence>
<sequence length="473" mass="51628">MVSQRLLFGAYEPDQPPYMSGSLRHLSNAYATTNGYRPVGGFKPFAASLPDVFMGAAAFLGSDGSTLLVAGTKDSLYRYVSGNWEALVTALPAYGRWHFTQFGDRIIAVNGSATRKIDILTGKADSIADAPTAEMVTTIRDFVVYGRASAQKNLIQWSGFNNENSNVIGTNQAGYQPMLTGGDIMGIMGGEYGVIIQRSRIVRMSYTGDSYIWQFDEISANIGAIASGSIAQAGHQVFFLSDRGFMMTDGVSVTPIGNERVDRCFFESWPRDSLDQMTAAIDPRQHMVAWLMPGNPSMVLIYNWAIDRWSRLDIDAIGMFSGFTANTTLEALNTLYPDGLDSMPYSLDDPRFSGGDPLFIFVGKSNNFGILDGENLPACFQTGFFSADGGNHSRIRSARLLGDLIEKASLTIEGSHRLGDPSSGRVVRDITLSGRIPLRVNNRYCALRLDIEGGAAWSFIQGFDWDIVAGEGR</sequence>
<name>A0A0H3G6M4_ZYMMA</name>
<protein>
    <submittedName>
        <fullName evidence="1">Uncharacterized protein</fullName>
    </submittedName>
</protein>
<dbReference type="Proteomes" id="UP000001494">
    <property type="component" value="Chromosome"/>
</dbReference>
<dbReference type="EMBL" id="CP002850">
    <property type="protein sequence ID" value="AEH62763.1"/>
    <property type="molecule type" value="Genomic_DNA"/>
</dbReference>
<evidence type="ECO:0000313" key="1">
    <source>
        <dbReference type="EMBL" id="AEH62763.1"/>
    </source>
</evidence>
<gene>
    <name evidence="1" type="ordered locus">Zmob_0928</name>
</gene>
<reference evidence="1 2" key="1">
    <citation type="journal article" date="2011" name="J. Bacteriol.">
        <title>Genome sequence of the ethanol-producing Zymomonas mobilis subsp. mobilis lectotype strain ATCC 10988.</title>
        <authorList>
            <person name="Pappas K.M."/>
            <person name="Kouvelis V.N."/>
            <person name="Saunders E."/>
            <person name="Brettin T.S."/>
            <person name="Bruce D."/>
            <person name="Detter C."/>
            <person name="Balakireva M."/>
            <person name="Han C.S."/>
            <person name="Savvakis G."/>
            <person name="Kyrpides N.C."/>
            <person name="Typas M.A."/>
        </authorList>
    </citation>
    <scope>NUCLEOTIDE SEQUENCE [LARGE SCALE GENOMIC DNA]</scope>
    <source>
        <strain evidence="2">ATCC 10988 / DSM 424 / CCUG 17860 / LMG 404 / NCIMB 8938 / NRRL B-806 / ZM1</strain>
    </source>
</reference>
<dbReference type="RefSeq" id="WP_014500786.1">
    <property type="nucleotide sequence ID" value="NC_017262.1"/>
</dbReference>